<dbReference type="Proteomes" id="UP001176961">
    <property type="component" value="Unassembled WGS sequence"/>
</dbReference>
<dbReference type="PANTHER" id="PTHR48043:SF143">
    <property type="entry name" value="UDP-GLUCURONOSYLTRANSFERASE"/>
    <property type="match status" value="1"/>
</dbReference>
<evidence type="ECO:0000256" key="6">
    <source>
        <dbReference type="ARBA" id="ARBA00047475"/>
    </source>
</evidence>
<dbReference type="Gene3D" id="3.40.50.2000">
    <property type="entry name" value="Glycogen Phosphorylase B"/>
    <property type="match status" value="2"/>
</dbReference>
<dbReference type="SUPFAM" id="SSF53756">
    <property type="entry name" value="UDP-Glycosyltransferase/glycogen phosphorylase"/>
    <property type="match status" value="1"/>
</dbReference>
<evidence type="ECO:0000313" key="9">
    <source>
        <dbReference type="Proteomes" id="UP001176961"/>
    </source>
</evidence>
<evidence type="ECO:0000313" key="8">
    <source>
        <dbReference type="EMBL" id="CAJ0590909.1"/>
    </source>
</evidence>
<sequence length="540" mass="61487">MNYSSTLPGMSACTIKLVLFFCCINFAESYKILVFSPVISRSHMISNGRIADELALAGHDVVLFEPDFLNLSHTVNPVKLARRWQVHGFPSYLHDVLQAFSGSAFEEISQYTAQQGWLQYQHAYDRLCEDLINRETIMEELRMEKFDGFFGEQISLCGHGLAYALGIKSHFWVSSCTVNDHMAWILGMPQPLSYIPSYSGIHSNKMTYFERVQNIYDTFLHIYFWDKAAEETNKVFRKKYGENFPNLKEIAYNSDLVFVATDEFIDIQSPTLPHVVHIGGIGIKDDKVNDALQEPFAEQMQKGNKGTVYFSLGTLVNTTLLPVKAMTSIMNAIEQTPDHHFILVVDKFDKFTRTLAETVPNVYVTSWAPQPAILKHPRLRAFINHGGYNSLIEASRAAVPLLIIPFFFDQIRNGHAVENSGWGIALDKRVLVEEPQKVVTALHKLLTNENYKKAAVRISTLIRTKPFNASERLVKYTEFVLSNGGMKELLVEGRRLNLIVYYNLDIFVPLVAAFLLFFYITLRLLAAVNQTMKIKKVKLQ</sequence>
<dbReference type="PANTHER" id="PTHR48043">
    <property type="entry name" value="EG:EG0003.4 PROTEIN-RELATED"/>
    <property type="match status" value="1"/>
</dbReference>
<name>A0AA36DQI4_CYLNA</name>
<dbReference type="EC" id="2.4.1.17" evidence="2"/>
<accession>A0AA36DQI4</accession>
<proteinExistence type="inferred from homology"/>
<evidence type="ECO:0000256" key="3">
    <source>
        <dbReference type="ARBA" id="ARBA00022676"/>
    </source>
</evidence>
<comment type="similarity">
    <text evidence="1">Belongs to the UDP-glycosyltransferase family.</text>
</comment>
<evidence type="ECO:0000256" key="5">
    <source>
        <dbReference type="ARBA" id="ARBA00022729"/>
    </source>
</evidence>
<dbReference type="CDD" id="cd03784">
    <property type="entry name" value="GT1_Gtf-like"/>
    <property type="match status" value="1"/>
</dbReference>
<evidence type="ECO:0000256" key="1">
    <source>
        <dbReference type="ARBA" id="ARBA00009995"/>
    </source>
</evidence>
<evidence type="ECO:0000256" key="2">
    <source>
        <dbReference type="ARBA" id="ARBA00012544"/>
    </source>
</evidence>
<keyword evidence="4" id="KW-0808">Transferase</keyword>
<keyword evidence="7" id="KW-1133">Transmembrane helix</keyword>
<keyword evidence="7" id="KW-0812">Transmembrane</keyword>
<dbReference type="FunFam" id="3.40.50.2000:FF:000021">
    <property type="entry name" value="UDP-glucuronosyltransferase"/>
    <property type="match status" value="1"/>
</dbReference>
<dbReference type="GO" id="GO:0015020">
    <property type="term" value="F:glucuronosyltransferase activity"/>
    <property type="evidence" value="ECO:0007669"/>
    <property type="project" value="UniProtKB-EC"/>
</dbReference>
<feature type="transmembrane region" description="Helical" evidence="7">
    <location>
        <begin position="506"/>
        <end position="526"/>
    </location>
</feature>
<keyword evidence="3" id="KW-0328">Glycosyltransferase</keyword>
<dbReference type="InterPro" id="IPR002213">
    <property type="entry name" value="UDP_glucos_trans"/>
</dbReference>
<gene>
    <name evidence="8" type="ORF">CYNAS_LOCUS2892</name>
</gene>
<dbReference type="InterPro" id="IPR050271">
    <property type="entry name" value="UDP-glycosyltransferase"/>
</dbReference>
<comment type="caution">
    <text evidence="8">The sequence shown here is derived from an EMBL/GenBank/DDBJ whole genome shotgun (WGS) entry which is preliminary data.</text>
</comment>
<keyword evidence="7" id="KW-0472">Membrane</keyword>
<keyword evidence="5" id="KW-0732">Signal</keyword>
<keyword evidence="9" id="KW-1185">Reference proteome</keyword>
<organism evidence="8 9">
    <name type="scientific">Cylicocyclus nassatus</name>
    <name type="common">Nematode worm</name>
    <dbReference type="NCBI Taxonomy" id="53992"/>
    <lineage>
        <taxon>Eukaryota</taxon>
        <taxon>Metazoa</taxon>
        <taxon>Ecdysozoa</taxon>
        <taxon>Nematoda</taxon>
        <taxon>Chromadorea</taxon>
        <taxon>Rhabditida</taxon>
        <taxon>Rhabditina</taxon>
        <taxon>Rhabditomorpha</taxon>
        <taxon>Strongyloidea</taxon>
        <taxon>Strongylidae</taxon>
        <taxon>Cylicocyclus</taxon>
    </lineage>
</organism>
<dbReference type="AlphaFoldDB" id="A0AA36DQI4"/>
<comment type="catalytic activity">
    <reaction evidence="6">
        <text>glucuronate acceptor + UDP-alpha-D-glucuronate = acceptor beta-D-glucuronoside + UDP + H(+)</text>
        <dbReference type="Rhea" id="RHEA:21032"/>
        <dbReference type="ChEBI" id="CHEBI:15378"/>
        <dbReference type="ChEBI" id="CHEBI:58052"/>
        <dbReference type="ChEBI" id="CHEBI:58223"/>
        <dbReference type="ChEBI" id="CHEBI:132367"/>
        <dbReference type="ChEBI" id="CHEBI:132368"/>
        <dbReference type="EC" id="2.4.1.17"/>
    </reaction>
</comment>
<dbReference type="Pfam" id="PF00201">
    <property type="entry name" value="UDPGT"/>
    <property type="match status" value="1"/>
</dbReference>
<evidence type="ECO:0000256" key="4">
    <source>
        <dbReference type="ARBA" id="ARBA00022679"/>
    </source>
</evidence>
<evidence type="ECO:0000256" key="7">
    <source>
        <dbReference type="SAM" id="Phobius"/>
    </source>
</evidence>
<dbReference type="EMBL" id="CATQJL010000001">
    <property type="protein sequence ID" value="CAJ0590909.1"/>
    <property type="molecule type" value="Genomic_DNA"/>
</dbReference>
<reference evidence="8" key="1">
    <citation type="submission" date="2023-07" db="EMBL/GenBank/DDBJ databases">
        <authorList>
            <consortium name="CYATHOMIX"/>
        </authorList>
    </citation>
    <scope>NUCLEOTIDE SEQUENCE</scope>
    <source>
        <strain evidence="8">N/A</strain>
    </source>
</reference>
<protein>
    <recommendedName>
        <fullName evidence="2">glucuronosyltransferase</fullName>
        <ecNumber evidence="2">2.4.1.17</ecNumber>
    </recommendedName>
</protein>